<reference evidence="2 3" key="1">
    <citation type="submission" date="2019-06" db="EMBL/GenBank/DDBJ databases">
        <title>Draft genomes of female and male turbot (Scophthalmus maximus).</title>
        <authorList>
            <person name="Xu H."/>
            <person name="Xu X.-W."/>
            <person name="Shao C."/>
            <person name="Chen S."/>
        </authorList>
    </citation>
    <scope>NUCLEOTIDE SEQUENCE [LARGE SCALE GENOMIC DNA]</scope>
    <source>
        <strain evidence="2">Ysfricsl-2016a</strain>
        <tissue evidence="2">Blood</tissue>
    </source>
</reference>
<evidence type="ECO:0000256" key="1">
    <source>
        <dbReference type="SAM" id="MobiDB-lite"/>
    </source>
</evidence>
<feature type="compositionally biased region" description="Acidic residues" evidence="1">
    <location>
        <begin position="149"/>
        <end position="169"/>
    </location>
</feature>
<feature type="compositionally biased region" description="Basic and acidic residues" evidence="1">
    <location>
        <begin position="208"/>
        <end position="219"/>
    </location>
</feature>
<proteinExistence type="predicted"/>
<organism evidence="2 3">
    <name type="scientific">Scophthalmus maximus</name>
    <name type="common">Turbot</name>
    <name type="synonym">Psetta maxima</name>
    <dbReference type="NCBI Taxonomy" id="52904"/>
    <lineage>
        <taxon>Eukaryota</taxon>
        <taxon>Metazoa</taxon>
        <taxon>Chordata</taxon>
        <taxon>Craniata</taxon>
        <taxon>Vertebrata</taxon>
        <taxon>Euteleostomi</taxon>
        <taxon>Actinopterygii</taxon>
        <taxon>Neopterygii</taxon>
        <taxon>Teleostei</taxon>
        <taxon>Neoteleostei</taxon>
        <taxon>Acanthomorphata</taxon>
        <taxon>Carangaria</taxon>
        <taxon>Pleuronectiformes</taxon>
        <taxon>Pleuronectoidei</taxon>
        <taxon>Scophthalmidae</taxon>
        <taxon>Scophthalmus</taxon>
    </lineage>
</organism>
<evidence type="ECO:0000313" key="3">
    <source>
        <dbReference type="Proteomes" id="UP000438429"/>
    </source>
</evidence>
<feature type="region of interest" description="Disordered" evidence="1">
    <location>
        <begin position="141"/>
        <end position="169"/>
    </location>
</feature>
<dbReference type="Proteomes" id="UP000438429">
    <property type="component" value="Unassembled WGS sequence"/>
</dbReference>
<protein>
    <submittedName>
        <fullName evidence="2">Uncharacterized protein</fullName>
    </submittedName>
</protein>
<comment type="caution">
    <text evidence="2">The sequence shown here is derived from an EMBL/GenBank/DDBJ whole genome shotgun (WGS) entry which is preliminary data.</text>
</comment>
<evidence type="ECO:0000313" key="2">
    <source>
        <dbReference type="EMBL" id="KAF0043261.1"/>
    </source>
</evidence>
<accession>A0A6A4TK49</accession>
<name>A0A6A4TK49_SCOMX</name>
<sequence>MKWSTERSLIALLSSCSPHSLFPHLALAALMHAEGMQEFYDLKNCPEFSSLSVLRNVEARVPLNDAVKCLGLAQLSLRVSPIIFRLQKAVEGLKQYQQRCQRAEWVTRNSAAFLLITSIPLTTERITASCLSKTTVVQSESCSRGKKEEEDEEEDEEEEEEEDDDDDDTVFETLVETTSCLFLDNGPPPCQCCRFLLVENLRSRDDVNSDAASRKERLRTGGKKKKKKTVSPLAYALSLT</sequence>
<gene>
    <name evidence="2" type="ORF">F2P81_004598</name>
</gene>
<feature type="compositionally biased region" description="Basic residues" evidence="1">
    <location>
        <begin position="220"/>
        <end position="229"/>
    </location>
</feature>
<dbReference type="AlphaFoldDB" id="A0A6A4TK49"/>
<dbReference type="EMBL" id="VEVO01000004">
    <property type="protein sequence ID" value="KAF0043261.1"/>
    <property type="molecule type" value="Genomic_DNA"/>
</dbReference>
<feature type="region of interest" description="Disordered" evidence="1">
    <location>
        <begin position="208"/>
        <end position="229"/>
    </location>
</feature>